<evidence type="ECO:0000313" key="1">
    <source>
        <dbReference type="EMBL" id="AAU11080.1"/>
    </source>
</evidence>
<dbReference type="EMBL" id="AY380826">
    <property type="protein sequence ID" value="AAU11080.1"/>
    <property type="molecule type" value="Genomic_DNA"/>
</dbReference>
<accession>Q677M7</accession>
<dbReference type="GeneID" id="2979011"/>
<dbReference type="KEGG" id="vg:2979011"/>
<proteinExistence type="predicted"/>
<keyword evidence="2" id="KW-1185">Reference proteome</keyword>
<dbReference type="RefSeq" id="YP_073741.1">
    <property type="nucleotide sequence ID" value="NC_005902.1"/>
</dbReference>
<sequence>MLCNSFKLFSKLTKRVLILTSTSFSKNSTLLIKSFQSRASFTASIVRPEVISIASFNSS</sequence>
<reference evidence="1 2" key="1">
    <citation type="journal article" date="2004" name="J. Virol.">
        <title>Complete genome sequence of lymphocystis disease virus isolated from China.</title>
        <authorList>
            <person name="Zhang Q.Y."/>
            <person name="Xiao F."/>
            <person name="Xie J."/>
            <person name="Li Z.Q."/>
            <person name="Gui J.F."/>
        </authorList>
    </citation>
    <scope>NUCLEOTIDE SEQUENCE [LARGE SCALE GENOMIC DNA]</scope>
</reference>
<dbReference type="Proteomes" id="UP000106699">
    <property type="component" value="Segment"/>
</dbReference>
<protein>
    <submittedName>
        <fullName evidence="1">Uncharacterized protein</fullName>
    </submittedName>
</protein>
<name>Q677M7_9VIRU</name>
<organism evidence="1 2">
    <name type="scientific">lymphocystis disease virus-China</name>
    <dbReference type="NCBI Taxonomy" id="256729"/>
    <lineage>
        <taxon>Viruses</taxon>
        <taxon>Varidnaviria</taxon>
        <taxon>Bamfordvirae</taxon>
        <taxon>Nucleocytoviricota</taxon>
        <taxon>Megaviricetes</taxon>
        <taxon>Pimascovirales</taxon>
        <taxon>Pimascovirales incertae sedis</taxon>
        <taxon>Iridoviridae</taxon>
        <taxon>Alphairidovirinae</taxon>
        <taxon>Lymphocystivirus</taxon>
        <taxon>Lymphocystivirus paralichthys1</taxon>
        <taxon>Lymphocystis disease virus 2</taxon>
    </lineage>
</organism>
<evidence type="ECO:0000313" key="2">
    <source>
        <dbReference type="Proteomes" id="UP000106699"/>
    </source>
</evidence>